<keyword evidence="1" id="KW-0732">Signal</keyword>
<evidence type="ECO:0000313" key="3">
    <source>
        <dbReference type="Proteomes" id="UP000175691"/>
    </source>
</evidence>
<dbReference type="AlphaFoldDB" id="A0A1E7Z731"/>
<protein>
    <recommendedName>
        <fullName evidence="4">DUF2884 domain-containing protein</fullName>
    </recommendedName>
</protein>
<proteinExistence type="predicted"/>
<evidence type="ECO:0000313" key="2">
    <source>
        <dbReference type="EMBL" id="OFC69272.1"/>
    </source>
</evidence>
<name>A0A1E7Z731_9ALTE</name>
<organism evidence="2 3">
    <name type="scientific">Alteromonas confluentis</name>
    <dbReference type="NCBI Taxonomy" id="1656094"/>
    <lineage>
        <taxon>Bacteria</taxon>
        <taxon>Pseudomonadati</taxon>
        <taxon>Pseudomonadota</taxon>
        <taxon>Gammaproteobacteria</taxon>
        <taxon>Alteromonadales</taxon>
        <taxon>Alteromonadaceae</taxon>
        <taxon>Alteromonas/Salinimonas group</taxon>
        <taxon>Alteromonas</taxon>
    </lineage>
</organism>
<feature type="signal peptide" evidence="1">
    <location>
        <begin position="1"/>
        <end position="24"/>
    </location>
</feature>
<dbReference type="InterPro" id="IPR021307">
    <property type="entry name" value="DUF2884"/>
</dbReference>
<dbReference type="Proteomes" id="UP000175691">
    <property type="component" value="Unassembled WGS sequence"/>
</dbReference>
<dbReference type="Pfam" id="PF11101">
    <property type="entry name" value="DUF2884"/>
    <property type="match status" value="1"/>
</dbReference>
<dbReference type="EMBL" id="MDHN01000041">
    <property type="protein sequence ID" value="OFC69272.1"/>
    <property type="molecule type" value="Genomic_DNA"/>
</dbReference>
<dbReference type="STRING" id="1656094.BFC18_20215"/>
<gene>
    <name evidence="2" type="ORF">BFC18_20215</name>
</gene>
<evidence type="ECO:0008006" key="4">
    <source>
        <dbReference type="Google" id="ProtNLM"/>
    </source>
</evidence>
<feature type="chain" id="PRO_5009209436" description="DUF2884 domain-containing protein" evidence="1">
    <location>
        <begin position="25"/>
        <end position="259"/>
    </location>
</feature>
<evidence type="ECO:0000256" key="1">
    <source>
        <dbReference type="SAM" id="SignalP"/>
    </source>
</evidence>
<keyword evidence="3" id="KW-1185">Reference proteome</keyword>
<accession>A0A1E7Z731</accession>
<sequence>MRNLINVVRNTLVFLATIPFFASAGNSCDIDFAYGLVVNEHQLRILDNNRTVIQINDQEQLFVKGRWQDLSVQQRRWLREYSRGLHYVVPKMIILATEGVDLAADTVDNVYQGLVGADHDSYDKLQSAMKRVRNRVKDKFRHASDHYFIGPGSLESVDNFVDSGIEAELEEAISMSIGGILSAIAGMDESRVELSDERVEAITRQLEAVGEHLDLETSPASLNNKAQWFCDKLQRLNVLEDKLRKHVVALKPFDVIVSG</sequence>
<reference evidence="2 3" key="1">
    <citation type="submission" date="2016-08" db="EMBL/GenBank/DDBJ databases">
        <authorList>
            <person name="Seilhamer J.J."/>
        </authorList>
    </citation>
    <scope>NUCLEOTIDE SEQUENCE [LARGE SCALE GENOMIC DNA]</scope>
    <source>
        <strain evidence="2 3">KCTC 42603</strain>
    </source>
</reference>
<comment type="caution">
    <text evidence="2">The sequence shown here is derived from an EMBL/GenBank/DDBJ whole genome shotgun (WGS) entry which is preliminary data.</text>
</comment>